<dbReference type="EMBL" id="CP002352">
    <property type="protein sequence ID" value="ADV42066.1"/>
    <property type="molecule type" value="Genomic_DNA"/>
</dbReference>
<dbReference type="PANTHER" id="PTHR45661">
    <property type="entry name" value="SURFACE ANTIGEN"/>
    <property type="match status" value="1"/>
</dbReference>
<evidence type="ECO:0000313" key="2">
    <source>
        <dbReference type="Proteomes" id="UP000008630"/>
    </source>
</evidence>
<dbReference type="STRING" id="693979.Bache_0036"/>
<dbReference type="eggNOG" id="COG5492">
    <property type="taxonomic scope" value="Bacteria"/>
</dbReference>
<dbReference type="Gene3D" id="2.60.40.10">
    <property type="entry name" value="Immunoglobulins"/>
    <property type="match status" value="1"/>
</dbReference>
<dbReference type="OrthoDB" id="1058315at2"/>
<keyword evidence="2" id="KW-1185">Reference proteome</keyword>
<organism evidence="1 2">
    <name type="scientific">Bacteroides helcogenes (strain ATCC 35417 / DSM 20613 / JCM 6297 / CCUG 15421 / P 36-108)</name>
    <dbReference type="NCBI Taxonomy" id="693979"/>
    <lineage>
        <taxon>Bacteria</taxon>
        <taxon>Pseudomonadati</taxon>
        <taxon>Bacteroidota</taxon>
        <taxon>Bacteroidia</taxon>
        <taxon>Bacteroidales</taxon>
        <taxon>Bacteroidaceae</taxon>
        <taxon>Bacteroides</taxon>
    </lineage>
</organism>
<dbReference type="Proteomes" id="UP000008630">
    <property type="component" value="Chromosome"/>
</dbReference>
<dbReference type="HOGENOM" id="CLU_313462_0_0_10"/>
<dbReference type="SUPFAM" id="SSF52058">
    <property type="entry name" value="L domain-like"/>
    <property type="match status" value="2"/>
</dbReference>
<dbReference type="KEGG" id="bhl:Bache_0036"/>
<dbReference type="InterPro" id="IPR026906">
    <property type="entry name" value="LRR_5"/>
</dbReference>
<evidence type="ECO:0008006" key="3">
    <source>
        <dbReference type="Google" id="ProtNLM"/>
    </source>
</evidence>
<sequence>MKINRIITVVSTAALIISCADESVYQNRNKEDIIITAEMPATRVAFTDGENATHAYWESTDGIYLTTPTQSNLYYQVESVNGSNATFTANSSGNQLENKEGNTVYATYPKALSTDNSIEFDTSLGHFPMFAKGVVENNALNLTFKPILAYLRITLNKEIFPILKSFTPTGINLKSERDSLFASGIYNLTSNTFKLRSKTSISETIENIDLLEQEWTSQYIPVIPERDGEIELYTTDSNQQRKLITARKAPQGGFKAGCIYTLNPNSEDFILQIILSQKTIKVGYEGGVIDVNIQANTDFELQTPTVEWIHEVPMTRALQSHTRYLTIDKNTDISGRTAQIIYCRKRTDSYGSMSTAISDTLTIIQAPYSVEKSINIENAGSLSTLLSSDEKENITSLILTGKLNGDDIKFIREMPLLVDLDLKGASIISGGGAYYSNQKTSDNIIGDYMFHGTKLKSIILPQNLIRIGAYSFASLPITSLTIPEGVDEIKAWAFSSCPNMTSITLPKSLKVIRDGAFNGCFSLKDLYISDLSSWCEIYLETTKYGNCSTPFCSTGNYSGGTPGGYLYLNGKLVTEIEIPSSITKVNDYVFYGMSNITSVTIPLSISYIGDYAFCGCKSLNYINMPMYLHYLGDYALSNTNIESITIPDFITEIQNGTFAYCSKLKDVTLPYINRPATKVTSPSDGGLTTIEDYAFLNCISLPSIKLPNDVTSIGKDAFSGCSSITEITLSSNLTTIGDGAFSSCENLNKISLPGKLSEIGSEAFRDCKRVNSIEMPNTLTYIGSGAFYGCVLTSLYISDMEKWCNVQCPRGFNQLIGNPMYYSTNIYINGKVESHIKIPEGITEIKDGGFCGYVGMKSLTLPKTITNLRPECFHYCTNLAEIYCHAITPPTFGSIYNVFMEINENCILYVPSESVETYRTSKWGEYFTSIQAIE</sequence>
<protein>
    <recommendedName>
        <fullName evidence="3">Surface antigen BspA</fullName>
    </recommendedName>
</protein>
<gene>
    <name evidence="1" type="ordered locus">Bache_0036</name>
</gene>
<reference evidence="1 2" key="2">
    <citation type="journal article" date="2011" name="Stand. Genomic Sci.">
        <title>Complete genome sequence of Bacteroides helcogenes type strain (P 36-108).</title>
        <authorList>
            <person name="Pati A."/>
            <person name="Gronow S."/>
            <person name="Zeytun A."/>
            <person name="Lapidus A."/>
            <person name="Nolan M."/>
            <person name="Hammon N."/>
            <person name="Deshpande S."/>
            <person name="Cheng J.F."/>
            <person name="Tapia R."/>
            <person name="Han C."/>
            <person name="Goodwin L."/>
            <person name="Pitluck S."/>
            <person name="Liolios K."/>
            <person name="Pagani I."/>
            <person name="Ivanova N."/>
            <person name="Mavromatis K."/>
            <person name="Chen A."/>
            <person name="Palaniappan K."/>
            <person name="Land M."/>
            <person name="Hauser L."/>
            <person name="Chang Y.J."/>
            <person name="Jeffries C.D."/>
            <person name="Detter J.C."/>
            <person name="Brambilla E."/>
            <person name="Rohde M."/>
            <person name="Goker M."/>
            <person name="Woyke T."/>
            <person name="Bristow J."/>
            <person name="Eisen J.A."/>
            <person name="Markowitz V."/>
            <person name="Hugenholtz P."/>
            <person name="Kyrpides N.C."/>
            <person name="Klenk H.P."/>
            <person name="Lucas S."/>
        </authorList>
    </citation>
    <scope>NUCLEOTIDE SEQUENCE [LARGE SCALE GENOMIC DNA]</scope>
    <source>
        <strain evidence="2">ATCC 35417 / DSM 20613 / JCM 6297 / CCUG 15421 / P 36-108</strain>
    </source>
</reference>
<dbReference type="PANTHER" id="PTHR45661:SF3">
    <property type="entry name" value="IG-LIKE DOMAIN-CONTAINING PROTEIN"/>
    <property type="match status" value="1"/>
</dbReference>
<dbReference type="PROSITE" id="PS51257">
    <property type="entry name" value="PROKAR_LIPOPROTEIN"/>
    <property type="match status" value="1"/>
</dbReference>
<dbReference type="PATRIC" id="fig|693979.3.peg.39"/>
<accession>E6SR62</accession>
<evidence type="ECO:0000313" key="1">
    <source>
        <dbReference type="EMBL" id="ADV42066.1"/>
    </source>
</evidence>
<dbReference type="Gene3D" id="3.40.50.12480">
    <property type="match status" value="1"/>
</dbReference>
<name>E6SR62_BACT6</name>
<reference key="1">
    <citation type="submission" date="2010-11" db="EMBL/GenBank/DDBJ databases">
        <title>The complete genome of Bacteroides helcogenes P 36-108.</title>
        <authorList>
            <consortium name="US DOE Joint Genome Institute (JGI-PGF)"/>
            <person name="Lucas S."/>
            <person name="Copeland A."/>
            <person name="Lapidus A."/>
            <person name="Bruce D."/>
            <person name="Goodwin L."/>
            <person name="Pitluck S."/>
            <person name="Kyrpides N."/>
            <person name="Mavromatis K."/>
            <person name="Ivanova N."/>
            <person name="Zeytun A."/>
            <person name="Brettin T."/>
            <person name="Detter J.C."/>
            <person name="Tapia R."/>
            <person name="Han C."/>
            <person name="Land M."/>
            <person name="Hauser L."/>
            <person name="Markowitz V."/>
            <person name="Cheng J.-F."/>
            <person name="Hugenholtz P."/>
            <person name="Woyke T."/>
            <person name="Wu D."/>
            <person name="Gronow S."/>
            <person name="Wellnitz S."/>
            <person name="Brambilla E."/>
            <person name="Klenk H.-P."/>
            <person name="Eisen J.A."/>
        </authorList>
    </citation>
    <scope>NUCLEOTIDE SEQUENCE</scope>
    <source>
        <strain>P 36-108</strain>
    </source>
</reference>
<dbReference type="AlphaFoldDB" id="E6SR62"/>
<dbReference type="Gene3D" id="3.80.10.10">
    <property type="entry name" value="Ribonuclease Inhibitor"/>
    <property type="match status" value="3"/>
</dbReference>
<dbReference type="RefSeq" id="WP_013545704.1">
    <property type="nucleotide sequence ID" value="NC_014933.1"/>
</dbReference>
<dbReference type="InterPro" id="IPR053139">
    <property type="entry name" value="Surface_bspA-like"/>
</dbReference>
<proteinExistence type="predicted"/>
<dbReference type="Pfam" id="PF13306">
    <property type="entry name" value="LRR_5"/>
    <property type="match status" value="4"/>
</dbReference>
<dbReference type="InterPro" id="IPR013783">
    <property type="entry name" value="Ig-like_fold"/>
</dbReference>
<dbReference type="InterPro" id="IPR032675">
    <property type="entry name" value="LRR_dom_sf"/>
</dbReference>